<sequence>MVPNDRSSLKTGDWIKGTSWDGELILGFIESMDILEGVVKVTVIRSDNTETIGKTIPILSKQVKKLPVSTATNKEQTRFLIDLALSTGDEEWFMELSAKLNEMKQLVSSES</sequence>
<evidence type="ECO:0000259" key="1">
    <source>
        <dbReference type="SMART" id="SM00914"/>
    </source>
</evidence>
<accession>A0A942T503</accession>
<evidence type="ECO:0000313" key="2">
    <source>
        <dbReference type="EMBL" id="MBS4186229.1"/>
    </source>
</evidence>
<proteinExistence type="predicted"/>
<gene>
    <name evidence="3" type="ORF">KHB02_003560</name>
    <name evidence="2" type="ORF">KHB02_33090</name>
</gene>
<dbReference type="SMART" id="SM00914">
    <property type="entry name" value="IDEAL"/>
    <property type="match status" value="1"/>
</dbReference>
<reference evidence="2" key="1">
    <citation type="submission" date="2021-05" db="EMBL/GenBank/DDBJ databases">
        <title>Novel Bacillus species.</title>
        <authorList>
            <person name="Liu G."/>
        </authorList>
    </citation>
    <scope>NUCLEOTIDE SEQUENCE</scope>
    <source>
        <strain evidence="2 4">FJAT-50051</strain>
    </source>
</reference>
<dbReference type="RefSeq" id="WP_213146012.1">
    <property type="nucleotide sequence ID" value="NZ_JAGYPE020000003.1"/>
</dbReference>
<evidence type="ECO:0000313" key="3">
    <source>
        <dbReference type="EMBL" id="MCH6264600.1"/>
    </source>
</evidence>
<dbReference type="InterPro" id="IPR014957">
    <property type="entry name" value="IDEAL_dom"/>
</dbReference>
<name>A0A942T503_9BACI</name>
<protein>
    <submittedName>
        <fullName evidence="2">IDEAL domain-containing protein</fullName>
    </submittedName>
</protein>
<dbReference type="InterPro" id="IPR027393">
    <property type="entry name" value="Virus_scaffolding_prot_C"/>
</dbReference>
<evidence type="ECO:0000313" key="4">
    <source>
        <dbReference type="Proteomes" id="UP000677265"/>
    </source>
</evidence>
<feature type="domain" description="IDEAL" evidence="1">
    <location>
        <begin position="65"/>
        <end position="100"/>
    </location>
</feature>
<dbReference type="AlphaFoldDB" id="A0A942T503"/>
<keyword evidence="4" id="KW-1185">Reference proteome</keyword>
<comment type="caution">
    <text evidence="2">The sequence shown here is derived from an EMBL/GenBank/DDBJ whole genome shotgun (WGS) entry which is preliminary data.</text>
</comment>
<dbReference type="EMBL" id="JAGYPE010000006">
    <property type="protein sequence ID" value="MBS4186229.1"/>
    <property type="molecule type" value="Genomic_DNA"/>
</dbReference>
<dbReference type="Gene3D" id="4.10.810.10">
    <property type="entry name" value="Virus Scaffolding Protein, Chain A"/>
    <property type="match status" value="1"/>
</dbReference>
<dbReference type="EMBL" id="JAGYPE020000003">
    <property type="protein sequence ID" value="MCH6264600.1"/>
    <property type="molecule type" value="Genomic_DNA"/>
</dbReference>
<organism evidence="2">
    <name type="scientific">Neobacillus citreus</name>
    <dbReference type="NCBI Taxonomy" id="2833578"/>
    <lineage>
        <taxon>Bacteria</taxon>
        <taxon>Bacillati</taxon>
        <taxon>Bacillota</taxon>
        <taxon>Bacilli</taxon>
        <taxon>Bacillales</taxon>
        <taxon>Bacillaceae</taxon>
        <taxon>Neobacillus</taxon>
    </lineage>
</organism>
<dbReference type="Pfam" id="PF08858">
    <property type="entry name" value="IDEAL"/>
    <property type="match status" value="1"/>
</dbReference>
<dbReference type="Proteomes" id="UP000677265">
    <property type="component" value="Unassembled WGS sequence"/>
</dbReference>